<comment type="caution">
    <text evidence="3">The sequence shown here is derived from an EMBL/GenBank/DDBJ whole genome shotgun (WGS) entry which is preliminary data.</text>
</comment>
<keyword evidence="4" id="KW-1185">Reference proteome</keyword>
<sequence>MTQPPGPQPGPGQPDPHWQETVAGQLGYPPQGYGQPGQTPQGYGQPVYGQPGYPPQGYGQPGPGQPPGFPPQPPKKSNTALTVGLTVVGVVGVAVVAALVAGVVFLIANDDEDESTGTAASSPSSSASSSAPSSSASSAASSRPRPAAGERFTYTEFDGDWNFRLGDVALQAEWVRGEDFSDCGPLESDGKLTALGCKYGSLLVWKAEGGDVMLTQYVFTMTDAAAAKAAADSDLSDSDLKAITGTYISGFKTGKWRNGDSREFLVATIATGTAAVPEATVEEYLRYRQADSTGALSFRF</sequence>
<feature type="compositionally biased region" description="Low complexity" evidence="1">
    <location>
        <begin position="24"/>
        <end position="58"/>
    </location>
</feature>
<feature type="compositionally biased region" description="Pro residues" evidence="1">
    <location>
        <begin position="63"/>
        <end position="74"/>
    </location>
</feature>
<evidence type="ECO:0000313" key="4">
    <source>
        <dbReference type="Proteomes" id="UP000053405"/>
    </source>
</evidence>
<name>L7L8P1_9ACTN</name>
<evidence type="ECO:0000313" key="3">
    <source>
        <dbReference type="EMBL" id="GAC57111.1"/>
    </source>
</evidence>
<dbReference type="eggNOG" id="ENOG50347HM">
    <property type="taxonomic scope" value="Bacteria"/>
</dbReference>
<dbReference type="RefSeq" id="WP_005938623.1">
    <property type="nucleotide sequence ID" value="NZ_ATVK01000047.1"/>
</dbReference>
<organism evidence="3 4">
    <name type="scientific">Gordonia hirsuta DSM 44140 = NBRC 16056</name>
    <dbReference type="NCBI Taxonomy" id="1121927"/>
    <lineage>
        <taxon>Bacteria</taxon>
        <taxon>Bacillati</taxon>
        <taxon>Actinomycetota</taxon>
        <taxon>Actinomycetes</taxon>
        <taxon>Mycobacteriales</taxon>
        <taxon>Gordoniaceae</taxon>
        <taxon>Gordonia</taxon>
    </lineage>
</organism>
<protein>
    <submittedName>
        <fullName evidence="3">Uncharacterized protein</fullName>
    </submittedName>
</protein>
<feature type="region of interest" description="Disordered" evidence="1">
    <location>
        <begin position="113"/>
        <end position="147"/>
    </location>
</feature>
<accession>L7L8P1</accession>
<feature type="compositionally biased region" description="Low complexity" evidence="1">
    <location>
        <begin position="119"/>
        <end position="147"/>
    </location>
</feature>
<keyword evidence="2" id="KW-0812">Transmembrane</keyword>
<feature type="region of interest" description="Disordered" evidence="1">
    <location>
        <begin position="1"/>
        <end position="76"/>
    </location>
</feature>
<reference evidence="3 4" key="1">
    <citation type="submission" date="2012-12" db="EMBL/GenBank/DDBJ databases">
        <title>Whole genome shotgun sequence of Gordonia hirsuta NBRC 16056.</title>
        <authorList>
            <person name="Isaki-Nakamura S."/>
            <person name="Hosoyama A."/>
            <person name="Tsuchikane K."/>
            <person name="Katsumata H."/>
            <person name="Baba S."/>
            <person name="Yamazaki S."/>
            <person name="Fujita N."/>
        </authorList>
    </citation>
    <scope>NUCLEOTIDE SEQUENCE [LARGE SCALE GENOMIC DNA]</scope>
    <source>
        <strain evidence="3 4">NBRC 16056</strain>
    </source>
</reference>
<gene>
    <name evidence="3" type="ORF">GOHSU_16_00670</name>
</gene>
<proteinExistence type="predicted"/>
<evidence type="ECO:0000256" key="1">
    <source>
        <dbReference type="SAM" id="MobiDB-lite"/>
    </source>
</evidence>
<keyword evidence="2" id="KW-1133">Transmembrane helix</keyword>
<dbReference type="STRING" id="1121927.GOHSU_16_00670"/>
<evidence type="ECO:0000256" key="2">
    <source>
        <dbReference type="SAM" id="Phobius"/>
    </source>
</evidence>
<keyword evidence="2" id="KW-0472">Membrane</keyword>
<dbReference type="EMBL" id="BANT01000016">
    <property type="protein sequence ID" value="GAC57111.1"/>
    <property type="molecule type" value="Genomic_DNA"/>
</dbReference>
<dbReference type="OrthoDB" id="4537560at2"/>
<dbReference type="Proteomes" id="UP000053405">
    <property type="component" value="Unassembled WGS sequence"/>
</dbReference>
<dbReference type="AlphaFoldDB" id="L7L8P1"/>
<feature type="compositionally biased region" description="Pro residues" evidence="1">
    <location>
        <begin position="1"/>
        <end position="14"/>
    </location>
</feature>
<feature type="transmembrane region" description="Helical" evidence="2">
    <location>
        <begin position="80"/>
        <end position="108"/>
    </location>
</feature>